<name>A0A7K0D8F6_9NOCA</name>
<proteinExistence type="predicted"/>
<comment type="caution">
    <text evidence="1">The sequence shown here is derived from an EMBL/GenBank/DDBJ whole genome shotgun (WGS) entry which is preliminary data.</text>
</comment>
<protein>
    <submittedName>
        <fullName evidence="1">Uncharacterized protein</fullName>
    </submittedName>
</protein>
<dbReference type="AlphaFoldDB" id="A0A7K0D8F6"/>
<dbReference type="SUPFAM" id="SSF54593">
    <property type="entry name" value="Glyoxalase/Bleomycin resistance protein/Dihydroxybiphenyl dioxygenase"/>
    <property type="match status" value="1"/>
</dbReference>
<keyword evidence="2" id="KW-1185">Reference proteome</keyword>
<dbReference type="OrthoDB" id="9795306at2"/>
<evidence type="ECO:0000313" key="2">
    <source>
        <dbReference type="Proteomes" id="UP000438448"/>
    </source>
</evidence>
<accession>A0A7K0D8F6</accession>
<dbReference type="InterPro" id="IPR029068">
    <property type="entry name" value="Glyas_Bleomycin-R_OHBP_Dase"/>
</dbReference>
<gene>
    <name evidence="1" type="ORF">NRB20_42630</name>
</gene>
<sequence length="86" mass="9470">MTDAVNPIPERYHRINCFAVVPDTNSAIEYYRAVFGAEVLSRNDLPNGQATHTEPKVGVSTFQLGMPTPMKDVQVPAADWVHTSVV</sequence>
<dbReference type="RefSeq" id="WP_153411872.1">
    <property type="nucleotide sequence ID" value="NZ_WEGK01000009.1"/>
</dbReference>
<dbReference type="EMBL" id="WEGK01000009">
    <property type="protein sequence ID" value="MQY21154.1"/>
    <property type="molecule type" value="Genomic_DNA"/>
</dbReference>
<reference evidence="1 2" key="1">
    <citation type="submission" date="2019-10" db="EMBL/GenBank/DDBJ databases">
        <title>Nocardia macrotermitis sp. nov. and Nocardia aurantia sp. nov., isolated from the gut of fungus growing-termite Macrotermes natalensis.</title>
        <authorList>
            <person name="Benndorf R."/>
            <person name="Schwitalla J."/>
            <person name="Martin K."/>
            <person name="De Beer W."/>
            <person name="Kaster A.-K."/>
            <person name="Vollmers J."/>
            <person name="Poulsen M."/>
            <person name="Beemelmanns C."/>
        </authorList>
    </citation>
    <scope>NUCLEOTIDE SEQUENCE [LARGE SCALE GENOMIC DNA]</scope>
    <source>
        <strain evidence="1 2">RB20</strain>
    </source>
</reference>
<evidence type="ECO:0000313" key="1">
    <source>
        <dbReference type="EMBL" id="MQY21154.1"/>
    </source>
</evidence>
<dbReference type="Proteomes" id="UP000438448">
    <property type="component" value="Unassembled WGS sequence"/>
</dbReference>
<organism evidence="1 2">
    <name type="scientific">Nocardia macrotermitis</name>
    <dbReference type="NCBI Taxonomy" id="2585198"/>
    <lineage>
        <taxon>Bacteria</taxon>
        <taxon>Bacillati</taxon>
        <taxon>Actinomycetota</taxon>
        <taxon>Actinomycetes</taxon>
        <taxon>Mycobacteriales</taxon>
        <taxon>Nocardiaceae</taxon>
        <taxon>Nocardia</taxon>
    </lineage>
</organism>